<evidence type="ECO:0000259" key="2">
    <source>
        <dbReference type="SMART" id="SM00495"/>
    </source>
</evidence>
<evidence type="ECO:0000313" key="4">
    <source>
        <dbReference type="Proteomes" id="UP001194696"/>
    </source>
</evidence>
<protein>
    <recommendedName>
        <fullName evidence="2">Chitin-binding type-3 domain-containing protein</fullName>
    </recommendedName>
</protein>
<feature type="domain" description="Chitin-binding type-3" evidence="2">
    <location>
        <begin position="138"/>
        <end position="185"/>
    </location>
</feature>
<dbReference type="Gene3D" id="2.10.10.20">
    <property type="entry name" value="Carbohydrate-binding module superfamily 5/12"/>
    <property type="match status" value="1"/>
</dbReference>
<name>A0ABQ7JM80_9FUNG</name>
<dbReference type="Pfam" id="PF02839">
    <property type="entry name" value="CBM_5_12"/>
    <property type="match status" value="1"/>
</dbReference>
<keyword evidence="4" id="KW-1185">Reference proteome</keyword>
<dbReference type="EMBL" id="JAAAIM010001281">
    <property type="protein sequence ID" value="KAG0280205.1"/>
    <property type="molecule type" value="Genomic_DNA"/>
</dbReference>
<comment type="caution">
    <text evidence="3">The sequence shown here is derived from an EMBL/GenBank/DDBJ whole genome shotgun (WGS) entry which is preliminary data.</text>
</comment>
<sequence>MAQILVGAAAGVIATGIWKGLEALVDSGNDDRAVRNKEVVRGFSDKHPGWTFIICWVEHRCDGYTEKTIGIDPQRLMLEAYTLYAFSPEARGRFELIGDGGYLNWAIHGHFNRHENVCDIIGPSSQPNASQSSAAMESPTWTQGQFYAQGTVVRFEGADFVCLQDHTAAGFDWTPPNVPAIWRKQ</sequence>
<reference evidence="3 4" key="1">
    <citation type="journal article" date="2020" name="Fungal Divers.">
        <title>Resolving the Mortierellaceae phylogeny through synthesis of multi-gene phylogenetics and phylogenomics.</title>
        <authorList>
            <person name="Vandepol N."/>
            <person name="Liber J."/>
            <person name="Desiro A."/>
            <person name="Na H."/>
            <person name="Kennedy M."/>
            <person name="Barry K."/>
            <person name="Grigoriev I.V."/>
            <person name="Miller A.N."/>
            <person name="O'Donnell K."/>
            <person name="Stajich J.E."/>
            <person name="Bonito G."/>
        </authorList>
    </citation>
    <scope>NUCLEOTIDE SEQUENCE [LARGE SCALE GENOMIC DNA]</scope>
    <source>
        <strain evidence="3 4">AD045</strain>
    </source>
</reference>
<dbReference type="SMART" id="SM00495">
    <property type="entry name" value="ChtBD3"/>
    <property type="match status" value="1"/>
</dbReference>
<dbReference type="InterPro" id="IPR003610">
    <property type="entry name" value="CBM5/12"/>
</dbReference>
<dbReference type="CDD" id="cd12214">
    <property type="entry name" value="ChiA1_BD"/>
    <property type="match status" value="1"/>
</dbReference>
<dbReference type="InterPro" id="IPR036573">
    <property type="entry name" value="CBM_sf_5/12"/>
</dbReference>
<dbReference type="SUPFAM" id="SSF51055">
    <property type="entry name" value="Carbohydrate binding domain"/>
    <property type="match status" value="1"/>
</dbReference>
<keyword evidence="1" id="KW-0378">Hydrolase</keyword>
<organism evidence="3 4">
    <name type="scientific">Linnemannia gamsii</name>
    <dbReference type="NCBI Taxonomy" id="64522"/>
    <lineage>
        <taxon>Eukaryota</taxon>
        <taxon>Fungi</taxon>
        <taxon>Fungi incertae sedis</taxon>
        <taxon>Mucoromycota</taxon>
        <taxon>Mortierellomycotina</taxon>
        <taxon>Mortierellomycetes</taxon>
        <taxon>Mortierellales</taxon>
        <taxon>Mortierellaceae</taxon>
        <taxon>Linnemannia</taxon>
    </lineage>
</organism>
<evidence type="ECO:0000256" key="1">
    <source>
        <dbReference type="ARBA" id="ARBA00022801"/>
    </source>
</evidence>
<proteinExistence type="predicted"/>
<evidence type="ECO:0000313" key="3">
    <source>
        <dbReference type="EMBL" id="KAG0280205.1"/>
    </source>
</evidence>
<dbReference type="Proteomes" id="UP001194696">
    <property type="component" value="Unassembled WGS sequence"/>
</dbReference>
<accession>A0ABQ7JM80</accession>
<gene>
    <name evidence="3" type="ORF">BGZ96_001643</name>
</gene>